<accession>A0A4Q9DPF4</accession>
<dbReference type="InterPro" id="IPR050523">
    <property type="entry name" value="AKR_Detox_Biosynth"/>
</dbReference>
<dbReference type="Pfam" id="PF00248">
    <property type="entry name" value="Aldo_ket_red"/>
    <property type="match status" value="1"/>
</dbReference>
<gene>
    <name evidence="3" type="ORF">EYB31_15030</name>
</gene>
<dbReference type="CDD" id="cd19085">
    <property type="entry name" value="AKR_AKR11B3"/>
    <property type="match status" value="1"/>
</dbReference>
<dbReference type="EMBL" id="SIRE01000010">
    <property type="protein sequence ID" value="TBL78193.1"/>
    <property type="molecule type" value="Genomic_DNA"/>
</dbReference>
<dbReference type="Gene3D" id="3.20.20.100">
    <property type="entry name" value="NADP-dependent oxidoreductase domain"/>
    <property type="match status" value="1"/>
</dbReference>
<evidence type="ECO:0000313" key="3">
    <source>
        <dbReference type="EMBL" id="TBL78193.1"/>
    </source>
</evidence>
<name>A0A4Q9DPF4_9BACL</name>
<keyword evidence="1" id="KW-0560">Oxidoreductase</keyword>
<reference evidence="3 4" key="1">
    <citation type="submission" date="2019-02" db="EMBL/GenBank/DDBJ databases">
        <title>Paenibacillus sp. nov., isolated from surface-sterilized tissue of Thalictrum simplex L.</title>
        <authorList>
            <person name="Tuo L."/>
        </authorList>
    </citation>
    <scope>NUCLEOTIDE SEQUENCE [LARGE SCALE GENOMIC DNA]</scope>
    <source>
        <strain evidence="3 4">N2SHLJ1</strain>
    </source>
</reference>
<dbReference type="SUPFAM" id="SSF51430">
    <property type="entry name" value="NAD(P)-linked oxidoreductase"/>
    <property type="match status" value="1"/>
</dbReference>
<dbReference type="GO" id="GO:0005829">
    <property type="term" value="C:cytosol"/>
    <property type="evidence" value="ECO:0007669"/>
    <property type="project" value="TreeGrafter"/>
</dbReference>
<evidence type="ECO:0000259" key="2">
    <source>
        <dbReference type="Pfam" id="PF00248"/>
    </source>
</evidence>
<dbReference type="GO" id="GO:0016491">
    <property type="term" value="F:oxidoreductase activity"/>
    <property type="evidence" value="ECO:0007669"/>
    <property type="project" value="UniProtKB-KW"/>
</dbReference>
<dbReference type="PANTHER" id="PTHR43364">
    <property type="entry name" value="NADH-SPECIFIC METHYLGLYOXAL REDUCTASE-RELATED"/>
    <property type="match status" value="1"/>
</dbReference>
<dbReference type="Proteomes" id="UP000293142">
    <property type="component" value="Unassembled WGS sequence"/>
</dbReference>
<dbReference type="PRINTS" id="PR00069">
    <property type="entry name" value="ALDKETRDTASE"/>
</dbReference>
<evidence type="ECO:0000256" key="1">
    <source>
        <dbReference type="ARBA" id="ARBA00023002"/>
    </source>
</evidence>
<proteinExistence type="predicted"/>
<keyword evidence="4" id="KW-1185">Reference proteome</keyword>
<protein>
    <submittedName>
        <fullName evidence="3">Aldo/keto reductase</fullName>
    </submittedName>
</protein>
<dbReference type="OrthoDB" id="9773828at2"/>
<dbReference type="RefSeq" id="WP_131014177.1">
    <property type="nucleotide sequence ID" value="NZ_SIRE01000010.1"/>
</dbReference>
<dbReference type="PANTHER" id="PTHR43364:SF4">
    <property type="entry name" value="NAD(P)-LINKED OXIDOREDUCTASE SUPERFAMILY PROTEIN"/>
    <property type="match status" value="1"/>
</dbReference>
<sequence>MKKRQLGSSGLEVSVLGLGCWQFGGGSYWGEQDQKDVDEVVHLALEQGINYFDTAEVYNDGDSEISLGKALKGIRHQAVIGSKISTAHVRADVLKAHCEASLKRLQTDYIDLYMLHWPINPLAVKHFTNDPEMIASPPNVQEVFETLRTLQQEGKIRHIGISNHGVKQMEEVAHTGVPVVANELAYNLLSRAIEEKVLPLCRERNIGIIGYMPLQQGLLAGKFGSLDEIRPQQARTRHFHHSRGAGTRHGEEGAEAEMIQALRDIKALSGELGVHMITLSLAWAIANEAVTTTIVGSRNAAQLQLNAAAASYEISRETMDKLNEITDPVLRKLGDNPDYYENRNNSRVF</sequence>
<dbReference type="InterPro" id="IPR036812">
    <property type="entry name" value="NAD(P)_OxRdtase_dom_sf"/>
</dbReference>
<dbReference type="InterPro" id="IPR020471">
    <property type="entry name" value="AKR"/>
</dbReference>
<evidence type="ECO:0000313" key="4">
    <source>
        <dbReference type="Proteomes" id="UP000293142"/>
    </source>
</evidence>
<organism evidence="3 4">
    <name type="scientific">Paenibacillus thalictri</name>
    <dbReference type="NCBI Taxonomy" id="2527873"/>
    <lineage>
        <taxon>Bacteria</taxon>
        <taxon>Bacillati</taxon>
        <taxon>Bacillota</taxon>
        <taxon>Bacilli</taxon>
        <taxon>Bacillales</taxon>
        <taxon>Paenibacillaceae</taxon>
        <taxon>Paenibacillus</taxon>
    </lineage>
</organism>
<dbReference type="AlphaFoldDB" id="A0A4Q9DPF4"/>
<comment type="caution">
    <text evidence="3">The sequence shown here is derived from an EMBL/GenBank/DDBJ whole genome shotgun (WGS) entry which is preliminary data.</text>
</comment>
<feature type="domain" description="NADP-dependent oxidoreductase" evidence="2">
    <location>
        <begin position="16"/>
        <end position="325"/>
    </location>
</feature>
<dbReference type="InterPro" id="IPR023210">
    <property type="entry name" value="NADP_OxRdtase_dom"/>
</dbReference>